<keyword evidence="3" id="KW-1003">Cell membrane</keyword>
<evidence type="ECO:0000256" key="4">
    <source>
        <dbReference type="ARBA" id="ARBA00022519"/>
    </source>
</evidence>
<dbReference type="GO" id="GO:0022857">
    <property type="term" value="F:transmembrane transporter activity"/>
    <property type="evidence" value="ECO:0007669"/>
    <property type="project" value="InterPro"/>
</dbReference>
<organism evidence="11 12">
    <name type="scientific">Wenjunlia tyrosinilytica</name>
    <dbReference type="NCBI Taxonomy" id="1544741"/>
    <lineage>
        <taxon>Bacteria</taxon>
        <taxon>Bacillati</taxon>
        <taxon>Actinomycetota</taxon>
        <taxon>Actinomycetes</taxon>
        <taxon>Kitasatosporales</taxon>
        <taxon>Streptomycetaceae</taxon>
        <taxon>Wenjunlia</taxon>
    </lineage>
</organism>
<keyword evidence="2" id="KW-0813">Transport</keyword>
<proteinExistence type="predicted"/>
<dbReference type="PANTHER" id="PTHR32196">
    <property type="entry name" value="ABC TRANSPORTER PERMEASE PROTEIN YPHD-RELATED-RELATED"/>
    <property type="match status" value="1"/>
</dbReference>
<keyword evidence="5 10" id="KW-0812">Transmembrane</keyword>
<feature type="transmembrane region" description="Helical" evidence="10">
    <location>
        <begin position="92"/>
        <end position="125"/>
    </location>
</feature>
<keyword evidence="12" id="KW-1185">Reference proteome</keyword>
<dbReference type="PANTHER" id="PTHR32196:SF71">
    <property type="entry name" value="AUTOINDUCER 2 IMPORT SYSTEM PERMEASE PROTEIN LSRD"/>
    <property type="match status" value="1"/>
</dbReference>
<evidence type="ECO:0000313" key="11">
    <source>
        <dbReference type="EMBL" id="GGO95136.1"/>
    </source>
</evidence>
<evidence type="ECO:0000256" key="8">
    <source>
        <dbReference type="ARBA" id="ARBA00039381"/>
    </source>
</evidence>
<evidence type="ECO:0000256" key="7">
    <source>
        <dbReference type="ARBA" id="ARBA00023136"/>
    </source>
</evidence>
<dbReference type="GO" id="GO:0005886">
    <property type="term" value="C:plasma membrane"/>
    <property type="evidence" value="ECO:0007669"/>
    <property type="project" value="UniProtKB-SubCell"/>
</dbReference>
<keyword evidence="6 10" id="KW-1133">Transmembrane helix</keyword>
<feature type="transmembrane region" description="Helical" evidence="10">
    <location>
        <begin position="252"/>
        <end position="273"/>
    </location>
</feature>
<reference evidence="11" key="2">
    <citation type="submission" date="2020-09" db="EMBL/GenBank/DDBJ databases">
        <authorList>
            <person name="Sun Q."/>
            <person name="Zhou Y."/>
        </authorList>
    </citation>
    <scope>NUCLEOTIDE SEQUENCE</scope>
    <source>
        <strain evidence="11">CGMCC 4.7201</strain>
    </source>
</reference>
<reference evidence="11" key="1">
    <citation type="journal article" date="2014" name="Int. J. Syst. Evol. Microbiol.">
        <title>Complete genome sequence of Corynebacterium casei LMG S-19264T (=DSM 44701T), isolated from a smear-ripened cheese.</title>
        <authorList>
            <consortium name="US DOE Joint Genome Institute (JGI-PGF)"/>
            <person name="Walter F."/>
            <person name="Albersmeier A."/>
            <person name="Kalinowski J."/>
            <person name="Ruckert C."/>
        </authorList>
    </citation>
    <scope>NUCLEOTIDE SEQUENCE</scope>
    <source>
        <strain evidence="11">CGMCC 4.7201</strain>
    </source>
</reference>
<evidence type="ECO:0000256" key="3">
    <source>
        <dbReference type="ARBA" id="ARBA00022475"/>
    </source>
</evidence>
<dbReference type="AlphaFoldDB" id="A0A917ZU13"/>
<feature type="transmembrane region" description="Helical" evidence="10">
    <location>
        <begin position="56"/>
        <end position="72"/>
    </location>
</feature>
<dbReference type="InterPro" id="IPR001851">
    <property type="entry name" value="ABC_transp_permease"/>
</dbReference>
<evidence type="ECO:0000313" key="12">
    <source>
        <dbReference type="Proteomes" id="UP000641932"/>
    </source>
</evidence>
<feature type="region of interest" description="Disordered" evidence="9">
    <location>
        <begin position="1"/>
        <end position="25"/>
    </location>
</feature>
<evidence type="ECO:0000256" key="1">
    <source>
        <dbReference type="ARBA" id="ARBA00004651"/>
    </source>
</evidence>
<gene>
    <name evidence="11" type="ORF">GCM10012280_51660</name>
</gene>
<protein>
    <recommendedName>
        <fullName evidence="8">Autoinducer 2 import system permease protein LsrD</fullName>
    </recommendedName>
</protein>
<dbReference type="Pfam" id="PF02653">
    <property type="entry name" value="BPD_transp_2"/>
    <property type="match status" value="1"/>
</dbReference>
<feature type="transmembrane region" description="Helical" evidence="10">
    <location>
        <begin position="158"/>
        <end position="179"/>
    </location>
</feature>
<sequence length="358" mass="35619">MSREAVSPEAASPEGVSAEGESAEAVSAEAVSRDTAGASAPARRATAVSARWRDRGVGSCVAFLVLALSLSTDTFLTADNLVNLLDQATVTGLLACGATVCLLAGAFDLAMGGTLALSAITFVAVTRATGVPLGMAAAVAVGLALGTLNGLVVVGVRVHSFIATLALGIAYGGVALIVTDGDIVYPLSSRLSEAQVLARPTAAGGITVASFLLVVVTGICWALSARTAFGRHMYAVGGNAEAARRCGVRIDAVRVAVLAISGVCAALAGLVLASRAGSAQADMGAQLPLSAIAAAVVGGTSVLGGRGAVWRGLVGVALLTLIGNGFNLLGWNSTYRQLIEGLLILGAIAVDRPSGARR</sequence>
<accession>A0A917ZU13</accession>
<evidence type="ECO:0000256" key="10">
    <source>
        <dbReference type="SAM" id="Phobius"/>
    </source>
</evidence>
<feature type="transmembrane region" description="Helical" evidence="10">
    <location>
        <begin position="200"/>
        <end position="224"/>
    </location>
</feature>
<keyword evidence="4" id="KW-0997">Cell inner membrane</keyword>
<dbReference type="EMBL" id="BMMS01000024">
    <property type="protein sequence ID" value="GGO95136.1"/>
    <property type="molecule type" value="Genomic_DNA"/>
</dbReference>
<dbReference type="Proteomes" id="UP000641932">
    <property type="component" value="Unassembled WGS sequence"/>
</dbReference>
<feature type="transmembrane region" description="Helical" evidence="10">
    <location>
        <begin position="309"/>
        <end position="329"/>
    </location>
</feature>
<name>A0A917ZU13_9ACTN</name>
<dbReference type="CDD" id="cd06579">
    <property type="entry name" value="TM_PBP1_transp_AraH_like"/>
    <property type="match status" value="1"/>
</dbReference>
<evidence type="ECO:0000256" key="6">
    <source>
        <dbReference type="ARBA" id="ARBA00022989"/>
    </source>
</evidence>
<evidence type="ECO:0000256" key="5">
    <source>
        <dbReference type="ARBA" id="ARBA00022692"/>
    </source>
</evidence>
<evidence type="ECO:0000256" key="9">
    <source>
        <dbReference type="SAM" id="MobiDB-lite"/>
    </source>
</evidence>
<feature type="compositionally biased region" description="Low complexity" evidence="9">
    <location>
        <begin position="7"/>
        <end position="25"/>
    </location>
</feature>
<feature type="transmembrane region" description="Helical" evidence="10">
    <location>
        <begin position="132"/>
        <end position="152"/>
    </location>
</feature>
<evidence type="ECO:0000256" key="2">
    <source>
        <dbReference type="ARBA" id="ARBA00022448"/>
    </source>
</evidence>
<comment type="subcellular location">
    <subcellularLocation>
        <location evidence="1">Cell membrane</location>
        <topology evidence="1">Multi-pass membrane protein</topology>
    </subcellularLocation>
</comment>
<keyword evidence="7 10" id="KW-0472">Membrane</keyword>
<comment type="caution">
    <text evidence="11">The sequence shown here is derived from an EMBL/GenBank/DDBJ whole genome shotgun (WGS) entry which is preliminary data.</text>
</comment>